<dbReference type="Gene3D" id="3.40.30.20">
    <property type="match status" value="1"/>
</dbReference>
<evidence type="ECO:0000259" key="5">
    <source>
        <dbReference type="Pfam" id="PF01494"/>
    </source>
</evidence>
<dbReference type="STRING" id="97359.A0A550CBW0"/>
<dbReference type="Gene3D" id="3.50.50.60">
    <property type="entry name" value="FAD/NAD(P)-binding domain"/>
    <property type="match status" value="1"/>
</dbReference>
<feature type="domain" description="Phenol hydroxylase-like C-terminal dimerisation" evidence="6">
    <location>
        <begin position="439"/>
        <end position="697"/>
    </location>
</feature>
<keyword evidence="8" id="KW-1185">Reference proteome</keyword>
<accession>A0A550CBW0</accession>
<evidence type="ECO:0000256" key="3">
    <source>
        <dbReference type="ARBA" id="ARBA00022827"/>
    </source>
</evidence>
<evidence type="ECO:0000313" key="8">
    <source>
        <dbReference type="Proteomes" id="UP000320762"/>
    </source>
</evidence>
<dbReference type="PANTHER" id="PTHR43004">
    <property type="entry name" value="TRK SYSTEM POTASSIUM UPTAKE PROTEIN"/>
    <property type="match status" value="1"/>
</dbReference>
<dbReference type="EMBL" id="VDMD01000013">
    <property type="protein sequence ID" value="TRM62302.1"/>
    <property type="molecule type" value="Genomic_DNA"/>
</dbReference>
<sequence length="710" mass="77956">MAANVGGQETYDVAIIGAGPAGIMSAVVLARMGIKTFICDATDYASHQFGRGDAIQLRVMEIWQSLGIPIEQAEHVAKKIFGRAYWEMDGENSKRVASARLFPHAYDFDKNYCLLLRQGLVEHILLSDAQQHDPNLAVQWNTAFVDMERADNTYAISLESTAETEDSALGGTRNIRAKYVIAADGARSAVRRWAKPLGVALQGELQPITWCVFDAVGVRSNHPDLERVCVNRSKRGIILVIPREPIDGKPSCRFDIQIENRNRIEVQQEDVIPIIKEMFHPYTVEWDDVNWWSSYDVSQRLINAYSVNDDSLFFLGDCCHTHSPRTGLGLNTAIMEAHNLCWKLAYVVKGLADPAILATYSSERYPVAEKLITIDRTLVAMYAGLEKHSVAGLSSEKGAEWLHRLFAYQLSYSAVRLGCTIFPPFNEIDFSQYQAGATIAYSPSFLAVGADDKTEFVVGRPGLTVGARLKPAAATRVSDMVLSSVIPRFDGRFTIFVLAGDLEAEDAADRLVALDDYITSTGSIFAQYTGSVACKPLPVCMPLCLGQAIGSDGAVPPGRRLYTHDYNAVPQITGAYHASPHGLFRVVVATTSESTSDVILHGLAPKLHPFTVPERKSHIFAPLGFFCDDEPALSPYRESYPEAGHILEHPLHEKWGVGSEGAVVVMRPDSHVGVIAKGCGVQAWKEVEAYFAGFLSYQVRAQDGGTLFCA</sequence>
<evidence type="ECO:0000256" key="4">
    <source>
        <dbReference type="ARBA" id="ARBA00023002"/>
    </source>
</evidence>
<evidence type="ECO:0000259" key="6">
    <source>
        <dbReference type="Pfam" id="PF07976"/>
    </source>
</evidence>
<protein>
    <submittedName>
        <fullName evidence="7">FAD binding domain-containing protein</fullName>
    </submittedName>
</protein>
<organism evidence="7 8">
    <name type="scientific">Schizophyllum amplum</name>
    <dbReference type="NCBI Taxonomy" id="97359"/>
    <lineage>
        <taxon>Eukaryota</taxon>
        <taxon>Fungi</taxon>
        <taxon>Dikarya</taxon>
        <taxon>Basidiomycota</taxon>
        <taxon>Agaricomycotina</taxon>
        <taxon>Agaricomycetes</taxon>
        <taxon>Agaricomycetidae</taxon>
        <taxon>Agaricales</taxon>
        <taxon>Schizophyllaceae</taxon>
        <taxon>Schizophyllum</taxon>
    </lineage>
</organism>
<dbReference type="Pfam" id="PF01494">
    <property type="entry name" value="FAD_binding_3"/>
    <property type="match status" value="1"/>
</dbReference>
<dbReference type="InterPro" id="IPR002938">
    <property type="entry name" value="FAD-bd"/>
</dbReference>
<comment type="similarity">
    <text evidence="1">Belongs to the PheA/TfdB FAD monooxygenase family.</text>
</comment>
<keyword evidence="2" id="KW-0285">Flavoprotein</keyword>
<evidence type="ECO:0000256" key="2">
    <source>
        <dbReference type="ARBA" id="ARBA00022630"/>
    </source>
</evidence>
<name>A0A550CBW0_9AGAR</name>
<dbReference type="Pfam" id="PF07976">
    <property type="entry name" value="Phe_hydrox_dim"/>
    <property type="match status" value="1"/>
</dbReference>
<dbReference type="GO" id="GO:0016709">
    <property type="term" value="F:oxidoreductase activity, acting on paired donors, with incorporation or reduction of molecular oxygen, NAD(P)H as one donor, and incorporation of one atom of oxygen"/>
    <property type="evidence" value="ECO:0007669"/>
    <property type="project" value="UniProtKB-ARBA"/>
</dbReference>
<keyword evidence="3" id="KW-0274">FAD</keyword>
<dbReference type="PANTHER" id="PTHR43004:SF4">
    <property type="entry name" value="FAD-BINDING DOMAIN-CONTAINING PROTEIN"/>
    <property type="match status" value="1"/>
</dbReference>
<comment type="caution">
    <text evidence="7">The sequence shown here is derived from an EMBL/GenBank/DDBJ whole genome shotgun (WGS) entry which is preliminary data.</text>
</comment>
<dbReference type="InterPro" id="IPR038220">
    <property type="entry name" value="PHOX_C_sf"/>
</dbReference>
<dbReference type="SUPFAM" id="SSF52833">
    <property type="entry name" value="Thioredoxin-like"/>
    <property type="match status" value="1"/>
</dbReference>
<dbReference type="Proteomes" id="UP000320762">
    <property type="component" value="Unassembled WGS sequence"/>
</dbReference>
<dbReference type="InterPro" id="IPR036249">
    <property type="entry name" value="Thioredoxin-like_sf"/>
</dbReference>
<dbReference type="OrthoDB" id="10016252at2759"/>
<reference evidence="7 8" key="1">
    <citation type="journal article" date="2019" name="New Phytol.">
        <title>Comparative genomics reveals unique wood-decay strategies and fruiting body development in the Schizophyllaceae.</title>
        <authorList>
            <person name="Almasi E."/>
            <person name="Sahu N."/>
            <person name="Krizsan K."/>
            <person name="Balint B."/>
            <person name="Kovacs G.M."/>
            <person name="Kiss B."/>
            <person name="Cseklye J."/>
            <person name="Drula E."/>
            <person name="Henrissat B."/>
            <person name="Nagy I."/>
            <person name="Chovatia M."/>
            <person name="Adam C."/>
            <person name="LaButti K."/>
            <person name="Lipzen A."/>
            <person name="Riley R."/>
            <person name="Grigoriev I.V."/>
            <person name="Nagy L.G."/>
        </authorList>
    </citation>
    <scope>NUCLEOTIDE SEQUENCE [LARGE SCALE GENOMIC DNA]</scope>
    <source>
        <strain evidence="7 8">NL-1724</strain>
    </source>
</reference>
<dbReference type="AlphaFoldDB" id="A0A550CBW0"/>
<evidence type="ECO:0000313" key="7">
    <source>
        <dbReference type="EMBL" id="TRM62302.1"/>
    </source>
</evidence>
<gene>
    <name evidence="7" type="ORF">BD626DRAFT_59531</name>
</gene>
<dbReference type="InterPro" id="IPR050641">
    <property type="entry name" value="RIFMO-like"/>
</dbReference>
<keyword evidence="4" id="KW-0560">Oxidoreductase</keyword>
<dbReference type="Gene3D" id="3.30.9.10">
    <property type="entry name" value="D-Amino Acid Oxidase, subunit A, domain 2"/>
    <property type="match status" value="1"/>
</dbReference>
<dbReference type="InterPro" id="IPR012941">
    <property type="entry name" value="Phe_hydrox_C_dim_dom"/>
</dbReference>
<dbReference type="GO" id="GO:0071949">
    <property type="term" value="F:FAD binding"/>
    <property type="evidence" value="ECO:0007669"/>
    <property type="project" value="InterPro"/>
</dbReference>
<dbReference type="PRINTS" id="PR00420">
    <property type="entry name" value="RNGMNOXGNASE"/>
</dbReference>
<dbReference type="SUPFAM" id="SSF51905">
    <property type="entry name" value="FAD/NAD(P)-binding domain"/>
    <property type="match status" value="1"/>
</dbReference>
<dbReference type="SUPFAM" id="SSF54373">
    <property type="entry name" value="FAD-linked reductases, C-terminal domain"/>
    <property type="match status" value="1"/>
</dbReference>
<proteinExistence type="inferred from homology"/>
<evidence type="ECO:0000256" key="1">
    <source>
        <dbReference type="ARBA" id="ARBA00007801"/>
    </source>
</evidence>
<feature type="domain" description="FAD-binding" evidence="5">
    <location>
        <begin position="11"/>
        <end position="372"/>
    </location>
</feature>
<dbReference type="InterPro" id="IPR036188">
    <property type="entry name" value="FAD/NAD-bd_sf"/>
</dbReference>